<sequence>MEEDSIDGILPSVTVDKFLLGADMLKDSKCFGILLGHTQKFGKGSKSYTRNVVTTMELLNTEMTETGKCILGIMFTTRTDEAALTRLTAKFGPTLLHADVATPSAETDKFYDCVHFKLVSGHDDPRDAKVFIAETGRWANLKLRFLPDEEEEFKIRNRNMQECAAERAAKVMEELRSEKEKAQEHIATQMEHRKVSMQKLEKQGQKLQEDP</sequence>
<evidence type="ECO:0000313" key="3">
    <source>
        <dbReference type="Proteomes" id="UP001642464"/>
    </source>
</evidence>
<keyword evidence="3" id="KW-1185">Reference proteome</keyword>
<feature type="region of interest" description="Disordered" evidence="1">
    <location>
        <begin position="178"/>
        <end position="211"/>
    </location>
</feature>
<accession>A0ABP0LXF0</accession>
<proteinExistence type="predicted"/>
<name>A0ABP0LXF0_9DINO</name>
<gene>
    <name evidence="2" type="ORF">SCF082_LOCUS24564</name>
</gene>
<evidence type="ECO:0000313" key="2">
    <source>
        <dbReference type="EMBL" id="CAK9042770.1"/>
    </source>
</evidence>
<organism evidence="2 3">
    <name type="scientific">Durusdinium trenchii</name>
    <dbReference type="NCBI Taxonomy" id="1381693"/>
    <lineage>
        <taxon>Eukaryota</taxon>
        <taxon>Sar</taxon>
        <taxon>Alveolata</taxon>
        <taxon>Dinophyceae</taxon>
        <taxon>Suessiales</taxon>
        <taxon>Symbiodiniaceae</taxon>
        <taxon>Durusdinium</taxon>
    </lineage>
</organism>
<evidence type="ECO:0000256" key="1">
    <source>
        <dbReference type="SAM" id="MobiDB-lite"/>
    </source>
</evidence>
<protein>
    <submittedName>
        <fullName evidence="2">Uncharacterized protein</fullName>
    </submittedName>
</protein>
<dbReference type="EMBL" id="CAXAMM010018126">
    <property type="protein sequence ID" value="CAK9042770.1"/>
    <property type="molecule type" value="Genomic_DNA"/>
</dbReference>
<dbReference type="Proteomes" id="UP001642464">
    <property type="component" value="Unassembled WGS sequence"/>
</dbReference>
<comment type="caution">
    <text evidence="2">The sequence shown here is derived from an EMBL/GenBank/DDBJ whole genome shotgun (WGS) entry which is preliminary data.</text>
</comment>
<feature type="non-terminal residue" evidence="2">
    <location>
        <position position="211"/>
    </location>
</feature>
<reference evidence="2 3" key="1">
    <citation type="submission" date="2024-02" db="EMBL/GenBank/DDBJ databases">
        <authorList>
            <person name="Chen Y."/>
            <person name="Shah S."/>
            <person name="Dougan E. K."/>
            <person name="Thang M."/>
            <person name="Chan C."/>
        </authorList>
    </citation>
    <scope>NUCLEOTIDE SEQUENCE [LARGE SCALE GENOMIC DNA]</scope>
</reference>